<dbReference type="InterPro" id="IPR027051">
    <property type="entry name" value="XdhC_Rossmann_dom"/>
</dbReference>
<dbReference type="Gene3D" id="3.40.50.720">
    <property type="entry name" value="NAD(P)-binding Rossmann-like Domain"/>
    <property type="match status" value="1"/>
</dbReference>
<gene>
    <name evidence="2" type="ORF">S01H1_49833</name>
</gene>
<evidence type="ECO:0000259" key="1">
    <source>
        <dbReference type="Pfam" id="PF13478"/>
    </source>
</evidence>
<dbReference type="EMBL" id="BARS01032079">
    <property type="protein sequence ID" value="GAG25394.1"/>
    <property type="molecule type" value="Genomic_DNA"/>
</dbReference>
<proteinExistence type="predicted"/>
<accession>X0W3K1</accession>
<evidence type="ECO:0000313" key="2">
    <source>
        <dbReference type="EMBL" id="GAG25394.1"/>
    </source>
</evidence>
<organism evidence="2">
    <name type="scientific">marine sediment metagenome</name>
    <dbReference type="NCBI Taxonomy" id="412755"/>
    <lineage>
        <taxon>unclassified sequences</taxon>
        <taxon>metagenomes</taxon>
        <taxon>ecological metagenomes</taxon>
    </lineage>
</organism>
<comment type="caution">
    <text evidence="2">The sequence shown here is derived from an EMBL/GenBank/DDBJ whole genome shotgun (WGS) entry which is preliminary data.</text>
</comment>
<dbReference type="PANTHER" id="PTHR30388">
    <property type="entry name" value="ALDEHYDE OXIDOREDUCTASE MOLYBDENUM COFACTOR ASSEMBLY PROTEIN"/>
    <property type="match status" value="1"/>
</dbReference>
<dbReference type="AlphaFoldDB" id="X0W3K1"/>
<feature type="domain" description="XdhC Rossmann" evidence="1">
    <location>
        <begin position="5"/>
        <end position="46"/>
    </location>
</feature>
<dbReference type="Pfam" id="PF13478">
    <property type="entry name" value="XdhC_C"/>
    <property type="match status" value="1"/>
</dbReference>
<protein>
    <recommendedName>
        <fullName evidence="1">XdhC Rossmann domain-containing protein</fullName>
    </recommendedName>
</protein>
<feature type="non-terminal residue" evidence="2">
    <location>
        <position position="1"/>
    </location>
</feature>
<name>X0W3K1_9ZZZZ</name>
<sequence length="68" mass="7616">RLKGVFHLLEKEGFEKAKLAQVHGPIGLPIGAQTPEEIAVSIISEVISVRYQGLEWSLSLKEAYKRKK</sequence>
<dbReference type="InterPro" id="IPR052698">
    <property type="entry name" value="MoCofactor_Util/Proc"/>
</dbReference>
<dbReference type="PANTHER" id="PTHR30388:SF6">
    <property type="entry name" value="XANTHINE DEHYDROGENASE SUBUNIT A-RELATED"/>
    <property type="match status" value="1"/>
</dbReference>
<reference evidence="2" key="1">
    <citation type="journal article" date="2014" name="Front. Microbiol.">
        <title>High frequency of phylogenetically diverse reductive dehalogenase-homologous genes in deep subseafloor sedimentary metagenomes.</title>
        <authorList>
            <person name="Kawai M."/>
            <person name="Futagami T."/>
            <person name="Toyoda A."/>
            <person name="Takaki Y."/>
            <person name="Nishi S."/>
            <person name="Hori S."/>
            <person name="Arai W."/>
            <person name="Tsubouchi T."/>
            <person name="Morono Y."/>
            <person name="Uchiyama I."/>
            <person name="Ito T."/>
            <person name="Fujiyama A."/>
            <person name="Inagaki F."/>
            <person name="Takami H."/>
        </authorList>
    </citation>
    <scope>NUCLEOTIDE SEQUENCE</scope>
    <source>
        <strain evidence="2">Expedition CK06-06</strain>
    </source>
</reference>